<dbReference type="AlphaFoldDB" id="A0ABD0USK5"/>
<dbReference type="EMBL" id="JANQDX010000013">
    <property type="protein sequence ID" value="KAL0913372.1"/>
    <property type="molecule type" value="Genomic_DNA"/>
</dbReference>
<name>A0ABD0USK5_DENTH</name>
<proteinExistence type="predicted"/>
<dbReference type="Proteomes" id="UP001552299">
    <property type="component" value="Unassembled WGS sequence"/>
</dbReference>
<comment type="caution">
    <text evidence="1">The sequence shown here is derived from an EMBL/GenBank/DDBJ whole genome shotgun (WGS) entry which is preliminary data.</text>
</comment>
<gene>
    <name evidence="1" type="ORF">M5K25_016830</name>
</gene>
<evidence type="ECO:0000313" key="2">
    <source>
        <dbReference type="Proteomes" id="UP001552299"/>
    </source>
</evidence>
<reference evidence="1 2" key="1">
    <citation type="journal article" date="2024" name="Plant Biotechnol. J.">
        <title>Dendrobium thyrsiflorum genome and its molecular insights into genes involved in important horticultural traits.</title>
        <authorList>
            <person name="Chen B."/>
            <person name="Wang J.Y."/>
            <person name="Zheng P.J."/>
            <person name="Li K.L."/>
            <person name="Liang Y.M."/>
            <person name="Chen X.F."/>
            <person name="Zhang C."/>
            <person name="Zhao X."/>
            <person name="He X."/>
            <person name="Zhang G.Q."/>
            <person name="Liu Z.J."/>
            <person name="Xu Q."/>
        </authorList>
    </citation>
    <scope>NUCLEOTIDE SEQUENCE [LARGE SCALE GENOMIC DNA]</scope>
    <source>
        <strain evidence="1">GZMU011</strain>
    </source>
</reference>
<keyword evidence="2" id="KW-1185">Reference proteome</keyword>
<organism evidence="1 2">
    <name type="scientific">Dendrobium thyrsiflorum</name>
    <name type="common">Pinecone-like raceme dendrobium</name>
    <name type="synonym">Orchid</name>
    <dbReference type="NCBI Taxonomy" id="117978"/>
    <lineage>
        <taxon>Eukaryota</taxon>
        <taxon>Viridiplantae</taxon>
        <taxon>Streptophyta</taxon>
        <taxon>Embryophyta</taxon>
        <taxon>Tracheophyta</taxon>
        <taxon>Spermatophyta</taxon>
        <taxon>Magnoliopsida</taxon>
        <taxon>Liliopsida</taxon>
        <taxon>Asparagales</taxon>
        <taxon>Orchidaceae</taxon>
        <taxon>Epidendroideae</taxon>
        <taxon>Malaxideae</taxon>
        <taxon>Dendrobiinae</taxon>
        <taxon>Dendrobium</taxon>
    </lineage>
</organism>
<evidence type="ECO:0000313" key="1">
    <source>
        <dbReference type="EMBL" id="KAL0913372.1"/>
    </source>
</evidence>
<protein>
    <submittedName>
        <fullName evidence="1">Uncharacterized protein</fullName>
    </submittedName>
</protein>
<sequence>MEFEEEKQQKMEDLYRLCHPDRKCLRSSVSYPKPKRTNVKTAVYSRKTAQNRGKTHLDAESFRNQHLGYENLLFPFQNQHLDAEFFQIQHLGGRIPPSSRRIQPPVGRIPYSTPPSKLMKRFWGRLVSEVDRVHSRDKILINDNLY</sequence>
<accession>A0ABD0USK5</accession>